<dbReference type="SMART" id="SM00176">
    <property type="entry name" value="RAN"/>
    <property type="match status" value="1"/>
</dbReference>
<evidence type="ECO:0000256" key="1">
    <source>
        <dbReference type="ARBA" id="ARBA00022741"/>
    </source>
</evidence>
<dbReference type="InterPro" id="IPR027417">
    <property type="entry name" value="P-loop_NTPase"/>
</dbReference>
<dbReference type="NCBIfam" id="TIGR00231">
    <property type="entry name" value="small_GTP"/>
    <property type="match status" value="1"/>
</dbReference>
<keyword evidence="3" id="KW-0472">Membrane</keyword>
<dbReference type="SMART" id="SM00174">
    <property type="entry name" value="RHO"/>
    <property type="match status" value="1"/>
</dbReference>
<keyword evidence="1" id="KW-0547">Nucleotide-binding</keyword>
<proteinExistence type="predicted"/>
<dbReference type="PROSITE" id="PS51421">
    <property type="entry name" value="RAS"/>
    <property type="match status" value="1"/>
</dbReference>
<dbReference type="FunCoup" id="I3EEL5">
    <property type="interactions" value="77"/>
</dbReference>
<dbReference type="FunFam" id="3.40.50.300:FF:001204">
    <property type="entry name" value="Small GTP-binding protein, putative"/>
    <property type="match status" value="1"/>
</dbReference>
<dbReference type="GO" id="GO:0003924">
    <property type="term" value="F:GTPase activity"/>
    <property type="evidence" value="ECO:0007669"/>
    <property type="project" value="InterPro"/>
</dbReference>
<dbReference type="SMART" id="SM00173">
    <property type="entry name" value="RAS"/>
    <property type="match status" value="1"/>
</dbReference>
<evidence type="ECO:0000313" key="5">
    <source>
        <dbReference type="Proteomes" id="UP000002872"/>
    </source>
</evidence>
<dbReference type="OrthoDB" id="9989112at2759"/>
<keyword evidence="2" id="KW-0342">GTP-binding</keyword>
<dbReference type="Pfam" id="PF00071">
    <property type="entry name" value="Ras"/>
    <property type="match status" value="1"/>
</dbReference>
<dbReference type="OMA" id="NCFFRET"/>
<dbReference type="SUPFAM" id="SSF52540">
    <property type="entry name" value="P-loop containing nucleoside triphosphate hydrolases"/>
    <property type="match status" value="1"/>
</dbReference>
<dbReference type="InterPro" id="IPR001806">
    <property type="entry name" value="Small_GTPase"/>
</dbReference>
<dbReference type="PANTHER" id="PTHR47977">
    <property type="entry name" value="RAS-RELATED PROTEIN RAB"/>
    <property type="match status" value="1"/>
</dbReference>
<dbReference type="AlphaFoldDB" id="I3EEL5"/>
<dbReference type="EMBL" id="GL870881">
    <property type="protein sequence ID" value="EIJ87662.1"/>
    <property type="molecule type" value="Genomic_DNA"/>
</dbReference>
<dbReference type="SMART" id="SM00177">
    <property type="entry name" value="ARF"/>
    <property type="match status" value="1"/>
</dbReference>
<accession>I3EEL5</accession>
<organism evidence="4 5">
    <name type="scientific">Nematocida parisii (strain ERTm3)</name>
    <name type="common">Nematode killer fungus</name>
    <dbReference type="NCBI Taxonomy" id="935791"/>
    <lineage>
        <taxon>Eukaryota</taxon>
        <taxon>Fungi</taxon>
        <taxon>Fungi incertae sedis</taxon>
        <taxon>Microsporidia</taxon>
        <taxon>Nematocida</taxon>
    </lineage>
</organism>
<dbReference type="Proteomes" id="UP000002872">
    <property type="component" value="Unassembled WGS sequence"/>
</dbReference>
<sequence length="246" mass="28780">MCTIYYLLYYVYYVLFIMHLLIYFIIYCVLCIIFCLYLYCKFLLCMKTAKREVLPKYKIVFLGDTAVGKTTLITKYVFSTETKDYHPTIGVDFFAQKTEIAGKTVNLQLWDTAGQERFRSLIPNYTRDSFMAVIMFDLTRIDTFNRIDGWITDFVLKNNSNNLNILIIGNKLDLLENRNNAPSEEEIQEKVKKYNARYIETCSITTEGISKLVEEISETIKNSTEPEQNIPEFTIETDNSKRCLCL</sequence>
<keyword evidence="3" id="KW-1133">Transmembrane helix</keyword>
<name>I3EEL5_NEMP3</name>
<reference evidence="4" key="1">
    <citation type="submission" date="2011-01" db="EMBL/GenBank/DDBJ databases">
        <title>The Genome Sequence of Nematocida parisii strain ERTm3.</title>
        <authorList>
            <consortium name="The Broad Institute Genome Sequencing Platform"/>
            <consortium name="The Broad Institute Genome Sequencing Center for Infectious Disease"/>
            <person name="Cuomo C."/>
            <person name="Troemel E."/>
            <person name="Young S.K."/>
            <person name="Zeng Q."/>
            <person name="Gargeya S."/>
            <person name="Fitzgerald M."/>
            <person name="Haas B."/>
            <person name="Abouelleil A."/>
            <person name="Alvarado L."/>
            <person name="Arachchi H.M."/>
            <person name="Berlin A."/>
            <person name="Chapman S.B."/>
            <person name="Gearin G."/>
            <person name="Goldberg J."/>
            <person name="Griggs A."/>
            <person name="Gujja S."/>
            <person name="Hansen M."/>
            <person name="Heiman D."/>
            <person name="Howarth C."/>
            <person name="Larimer J."/>
            <person name="Lui A."/>
            <person name="MacDonald P.J.P."/>
            <person name="McCowen C."/>
            <person name="Montmayeur A."/>
            <person name="Murphy C."/>
            <person name="Neiman D."/>
            <person name="Pearson M."/>
            <person name="Priest M."/>
            <person name="Roberts A."/>
            <person name="Saif S."/>
            <person name="Shea T."/>
            <person name="Sisk P."/>
            <person name="Stolte C."/>
            <person name="Sykes S."/>
            <person name="Wortman J."/>
            <person name="Nusbaum C."/>
            <person name="Birren B."/>
        </authorList>
    </citation>
    <scope>NUCLEOTIDE SEQUENCE</scope>
    <source>
        <strain evidence="4">ERTm3</strain>
    </source>
</reference>
<gene>
    <name evidence="4" type="ORF">NEQG_02209</name>
</gene>
<dbReference type="InParanoid" id="I3EEL5"/>
<evidence type="ECO:0000256" key="3">
    <source>
        <dbReference type="SAM" id="Phobius"/>
    </source>
</evidence>
<dbReference type="VEuPathDB" id="MicrosporidiaDB:NEQG_02209"/>
<evidence type="ECO:0000313" key="4">
    <source>
        <dbReference type="EMBL" id="EIJ87662.1"/>
    </source>
</evidence>
<evidence type="ECO:0000256" key="2">
    <source>
        <dbReference type="ARBA" id="ARBA00023134"/>
    </source>
</evidence>
<dbReference type="Gene3D" id="3.40.50.300">
    <property type="entry name" value="P-loop containing nucleotide triphosphate hydrolases"/>
    <property type="match status" value="1"/>
</dbReference>
<feature type="transmembrane region" description="Helical" evidence="3">
    <location>
        <begin position="12"/>
        <end position="40"/>
    </location>
</feature>
<dbReference type="InterPro" id="IPR050227">
    <property type="entry name" value="Rab"/>
</dbReference>
<dbReference type="PRINTS" id="PR00449">
    <property type="entry name" value="RASTRNSFRMNG"/>
</dbReference>
<dbReference type="PROSITE" id="PS51419">
    <property type="entry name" value="RAB"/>
    <property type="match status" value="1"/>
</dbReference>
<dbReference type="GO" id="GO:0005525">
    <property type="term" value="F:GTP binding"/>
    <property type="evidence" value="ECO:0007669"/>
    <property type="project" value="UniProtKB-KW"/>
</dbReference>
<dbReference type="HOGENOM" id="CLU_041217_10_2_1"/>
<dbReference type="InterPro" id="IPR005225">
    <property type="entry name" value="Small_GTP-bd"/>
</dbReference>
<dbReference type="PROSITE" id="PS51420">
    <property type="entry name" value="RHO"/>
    <property type="match status" value="1"/>
</dbReference>
<keyword evidence="3" id="KW-0812">Transmembrane</keyword>
<dbReference type="SMART" id="SM00175">
    <property type="entry name" value="RAB"/>
    <property type="match status" value="1"/>
</dbReference>
<protein>
    <submittedName>
        <fullName evidence="4">Uncharacterized protein</fullName>
    </submittedName>
</protein>
<keyword evidence="5" id="KW-1185">Reference proteome</keyword>
<dbReference type="STRING" id="935791.I3EEL5"/>